<feature type="domain" description="Glucose/Sorbosone dehydrogenase" evidence="1">
    <location>
        <begin position="42"/>
        <end position="207"/>
    </location>
</feature>
<dbReference type="EMBL" id="CABM01000048">
    <property type="protein sequence ID" value="CBH98063.1"/>
    <property type="molecule type" value="Genomic_DNA"/>
</dbReference>
<organism evidence="2">
    <name type="scientific">mine drainage metagenome</name>
    <dbReference type="NCBI Taxonomy" id="410659"/>
    <lineage>
        <taxon>unclassified sequences</taxon>
        <taxon>metagenomes</taxon>
        <taxon>ecological metagenomes</taxon>
    </lineage>
</organism>
<proteinExistence type="predicted"/>
<dbReference type="SUPFAM" id="SSF50952">
    <property type="entry name" value="Soluble quinoprotein glucose dehydrogenase"/>
    <property type="match status" value="1"/>
</dbReference>
<dbReference type="PANTHER" id="PTHR19328">
    <property type="entry name" value="HEDGEHOG-INTERACTING PROTEIN"/>
    <property type="match status" value="1"/>
</dbReference>
<dbReference type="InterPro" id="IPR006311">
    <property type="entry name" value="TAT_signal"/>
</dbReference>
<evidence type="ECO:0000259" key="1">
    <source>
        <dbReference type="Pfam" id="PF07995"/>
    </source>
</evidence>
<comment type="caution">
    <text evidence="2">The sequence shown here is derived from an EMBL/GenBank/DDBJ whole genome shotgun (WGS) entry which is preliminary data.</text>
</comment>
<dbReference type="Pfam" id="PF07995">
    <property type="entry name" value="GSDH"/>
    <property type="match status" value="1"/>
</dbReference>
<gene>
    <name evidence="2" type="ORF">CARN2_3539</name>
</gene>
<accession>E6PT06</accession>
<reference evidence="2" key="1">
    <citation type="submission" date="2009-10" db="EMBL/GenBank/DDBJ databases">
        <title>Diversity of trophic interactions inside an arsenic-rich microbial ecosystem.</title>
        <authorList>
            <person name="Bertin P.N."/>
            <person name="Heinrich-Salmeron A."/>
            <person name="Pelletier E."/>
            <person name="Goulhen-Chollet F."/>
            <person name="Arsene-Ploetze F."/>
            <person name="Gallien S."/>
            <person name="Calteau A."/>
            <person name="Vallenet D."/>
            <person name="Casiot C."/>
            <person name="Chane-Woon-Ming B."/>
            <person name="Giloteaux L."/>
            <person name="Barakat M."/>
            <person name="Bonnefoy V."/>
            <person name="Bruneel O."/>
            <person name="Chandler M."/>
            <person name="Cleiss J."/>
            <person name="Duran R."/>
            <person name="Elbaz-Poulichet F."/>
            <person name="Fonknechten N."/>
            <person name="Lauga B."/>
            <person name="Mornico D."/>
            <person name="Ortet P."/>
            <person name="Schaeffer C."/>
            <person name="Siguier P."/>
            <person name="Alexander Thil Smith A."/>
            <person name="Van Dorsselaer A."/>
            <person name="Weissenbach J."/>
            <person name="Medigue C."/>
            <person name="Le Paslier D."/>
        </authorList>
    </citation>
    <scope>NUCLEOTIDE SEQUENCE</scope>
</reference>
<dbReference type="InterPro" id="IPR012938">
    <property type="entry name" value="Glc/Sorbosone_DH"/>
</dbReference>
<dbReference type="InterPro" id="IPR011042">
    <property type="entry name" value="6-blade_b-propeller_TolB-like"/>
</dbReference>
<dbReference type="PANTHER" id="PTHR19328:SF75">
    <property type="entry name" value="ALDOSE SUGAR DEHYDROGENASE YLII"/>
    <property type="match status" value="1"/>
</dbReference>
<evidence type="ECO:0000313" key="2">
    <source>
        <dbReference type="EMBL" id="CBH98063.1"/>
    </source>
</evidence>
<protein>
    <submittedName>
        <fullName evidence="2">Glucose/sorbosone dehydrogenase family protein</fullName>
    </submittedName>
</protein>
<dbReference type="InterPro" id="IPR011041">
    <property type="entry name" value="Quinoprot_gluc/sorb_DH_b-prop"/>
</dbReference>
<dbReference type="AlphaFoldDB" id="E6PT06"/>
<name>E6PT06_9ZZZZ</name>
<sequence length="210" mass="22001">MPNPLAPVLVSRRRTLTWLGAAAGCSALGAGGGAVVIAWGDVPAIWSLGHRNVQGAAIHPDTGELWTCEHGPQGGDEVNIDRAGRNDGWPRISYGCEYGAPVGGCTPVGGASAAPGLEQPLTTWVPTSIAPSGMAFYTGSMFPQWRGSLFIGALAGKALWRLSLDGNRVVAREALFSDLGERIRDVRQAPDGSIPLLADRPNGRILRLQA</sequence>
<dbReference type="PROSITE" id="PS51318">
    <property type="entry name" value="TAT"/>
    <property type="match status" value="1"/>
</dbReference>
<dbReference type="Gene3D" id="2.120.10.30">
    <property type="entry name" value="TolB, C-terminal domain"/>
    <property type="match status" value="1"/>
</dbReference>